<feature type="repeat" description="HEAT" evidence="2">
    <location>
        <begin position="147"/>
        <end position="185"/>
    </location>
</feature>
<dbReference type="EMBL" id="HBNS01022650">
    <property type="protein sequence ID" value="CAE4612986.1"/>
    <property type="molecule type" value="Transcribed_RNA"/>
</dbReference>
<accession>A0A6S9ACQ1</accession>
<gene>
    <name evidence="4" type="ORF">DBRI00130_LOCUS17904</name>
    <name evidence="5" type="ORF">DBRI00130_LOCUS17907</name>
</gene>
<feature type="compositionally biased region" description="Low complexity" evidence="3">
    <location>
        <begin position="18"/>
        <end position="28"/>
    </location>
</feature>
<dbReference type="GO" id="GO:0005829">
    <property type="term" value="C:cytosol"/>
    <property type="evidence" value="ECO:0007669"/>
    <property type="project" value="TreeGrafter"/>
</dbReference>
<name>A0A6S9ACQ1_9STRA</name>
<dbReference type="InterPro" id="IPR000357">
    <property type="entry name" value="HEAT"/>
</dbReference>
<dbReference type="InterPro" id="IPR021133">
    <property type="entry name" value="HEAT_type_2"/>
</dbReference>
<dbReference type="InterPro" id="IPR016024">
    <property type="entry name" value="ARM-type_fold"/>
</dbReference>
<dbReference type="InterPro" id="IPR011989">
    <property type="entry name" value="ARM-like"/>
</dbReference>
<evidence type="ECO:0000313" key="4">
    <source>
        <dbReference type="EMBL" id="CAE4612986.1"/>
    </source>
</evidence>
<proteinExistence type="predicted"/>
<dbReference type="PROSITE" id="PS50077">
    <property type="entry name" value="HEAT_REPEAT"/>
    <property type="match status" value="3"/>
</dbReference>
<evidence type="ECO:0000256" key="1">
    <source>
        <dbReference type="ARBA" id="ARBA00022737"/>
    </source>
</evidence>
<reference evidence="4" key="1">
    <citation type="submission" date="2021-01" db="EMBL/GenBank/DDBJ databases">
        <authorList>
            <person name="Corre E."/>
            <person name="Pelletier E."/>
            <person name="Niang G."/>
            <person name="Scheremetjew M."/>
            <person name="Finn R."/>
            <person name="Kale V."/>
            <person name="Holt S."/>
            <person name="Cochrane G."/>
            <person name="Meng A."/>
            <person name="Brown T."/>
            <person name="Cohen L."/>
        </authorList>
    </citation>
    <scope>NUCLEOTIDE SEQUENCE</scope>
    <source>
        <strain evidence="4">GSO104</strain>
    </source>
</reference>
<sequence>MSQLQNDEQKEQMGHQPTTGHGTASGMASATASTLLGGPLASGTTPSLALARSLAVPPSALLTMAPLDLFISQLSCDSSEARVDAMKKLNIVSDAVGTEGTLAELLPYLATNVAMEEEEEDEVLLILGEKLGDMVPGLIPGYRAMPILPLLERLAAVEETVVRDKAVESINKIVPLLLKDTSEGKFDDAAKEAAAASANAAPALLLAMAKRLSGADWFTAKVSAAGILPTLYRFYNAHSDYVAKHKLSSDTGPSDDEGRRELRILYKDLCEDDTPMVRRSAARHLGKFIEAVANLSTSPSDLSTAIPSKIAMPDDLRRMVVEEMVPLFRTLSMDEQDSVRLLAVANAGSVGCGLGRDPQLNEDLVFGVFQSGCSDLSWRVRHNLAKEFSTVASSLGFTDSRHQNRQIDVFNCFSSLLQDAEAEVRAAGVENIARMTQLGGPDLFLSHIAPLLPSLADDPVMEVRSKLAQALMDCCDPSICNALTDRIILQEFKPLLEGFLNDEFAEVQLHILTKLSRVSHLLNQMDVVVSSILQMSKAQNWRVREAVGRLLPHLAEARGVSFFEDHLLDPWLKLLLDQVADVRSACVVGMPKLLSVSGEAWMSRQILPHYTRIYDESSTYLTRITILRSYAALADEKDYVNETLLDQMLNLILRGLDDPVANVRMVAARGLGNVCKLCETPIIEGKLRPALTARLSDDEDDDCKFYAQIALDLCA</sequence>
<dbReference type="EMBL" id="HBNS01022653">
    <property type="protein sequence ID" value="CAE4612992.1"/>
    <property type="molecule type" value="Transcribed_RNA"/>
</dbReference>
<evidence type="ECO:0000256" key="3">
    <source>
        <dbReference type="SAM" id="MobiDB-lite"/>
    </source>
</evidence>
<feature type="repeat" description="HEAT" evidence="2">
    <location>
        <begin position="324"/>
        <end position="362"/>
    </location>
</feature>
<organism evidence="4">
    <name type="scientific">Ditylum brightwellii</name>
    <dbReference type="NCBI Taxonomy" id="49249"/>
    <lineage>
        <taxon>Eukaryota</taxon>
        <taxon>Sar</taxon>
        <taxon>Stramenopiles</taxon>
        <taxon>Ochrophyta</taxon>
        <taxon>Bacillariophyta</taxon>
        <taxon>Mediophyceae</taxon>
        <taxon>Lithodesmiophycidae</taxon>
        <taxon>Lithodesmiales</taxon>
        <taxon>Lithodesmiaceae</taxon>
        <taxon>Ditylum</taxon>
    </lineage>
</organism>
<dbReference type="PANTHER" id="PTHR10648">
    <property type="entry name" value="SERINE/THREONINE-PROTEIN PHOSPHATASE PP2A 65 KDA REGULATORY SUBUNIT"/>
    <property type="match status" value="1"/>
</dbReference>
<dbReference type="Pfam" id="PF02985">
    <property type="entry name" value="HEAT"/>
    <property type="match status" value="1"/>
</dbReference>
<dbReference type="FunFam" id="1.25.10.10:FF:000318">
    <property type="entry name" value="Serine/threonine-protein phosphatase 2A regulatory subunit A gamma isoform"/>
    <property type="match status" value="1"/>
</dbReference>
<evidence type="ECO:0008006" key="6">
    <source>
        <dbReference type="Google" id="ProtNLM"/>
    </source>
</evidence>
<dbReference type="InterPro" id="IPR051023">
    <property type="entry name" value="PP2A_Regulatory_Subunit_A"/>
</dbReference>
<keyword evidence="1" id="KW-0677">Repeat</keyword>
<dbReference type="AlphaFoldDB" id="A0A6S9ACQ1"/>
<evidence type="ECO:0000256" key="2">
    <source>
        <dbReference type="PROSITE-ProRule" id="PRU00103"/>
    </source>
</evidence>
<dbReference type="Gene3D" id="1.25.10.10">
    <property type="entry name" value="Leucine-rich Repeat Variant"/>
    <property type="match status" value="1"/>
</dbReference>
<dbReference type="GO" id="GO:0005634">
    <property type="term" value="C:nucleus"/>
    <property type="evidence" value="ECO:0007669"/>
    <property type="project" value="TreeGrafter"/>
</dbReference>
<dbReference type="PANTHER" id="PTHR10648:SF4">
    <property type="entry name" value="PROTEIN PHOSPHATASE 2 (FORMERLY 2A), REGULATORY SUBUNIT A, BETA ISOFORM-RELATED"/>
    <property type="match status" value="1"/>
</dbReference>
<feature type="repeat" description="HEAT" evidence="2">
    <location>
        <begin position="409"/>
        <end position="447"/>
    </location>
</feature>
<dbReference type="SUPFAM" id="SSF48371">
    <property type="entry name" value="ARM repeat"/>
    <property type="match status" value="1"/>
</dbReference>
<dbReference type="GO" id="GO:0019888">
    <property type="term" value="F:protein phosphatase regulator activity"/>
    <property type="evidence" value="ECO:0007669"/>
    <property type="project" value="TreeGrafter"/>
</dbReference>
<feature type="region of interest" description="Disordered" evidence="3">
    <location>
        <begin position="1"/>
        <end position="28"/>
    </location>
</feature>
<evidence type="ECO:0000313" key="5">
    <source>
        <dbReference type="EMBL" id="CAE4612992.1"/>
    </source>
</evidence>
<protein>
    <recommendedName>
        <fullName evidence="6">TOG domain-containing protein</fullName>
    </recommendedName>
</protein>
<dbReference type="GO" id="GO:0000159">
    <property type="term" value="C:protein phosphatase type 2A complex"/>
    <property type="evidence" value="ECO:0007669"/>
    <property type="project" value="TreeGrafter"/>
</dbReference>